<reference evidence="4" key="1">
    <citation type="submission" date="2019-11" db="EMBL/GenBank/DDBJ databases">
        <title>The nuclear and mitochondrial genomes of Frieseomelitta varia - a highly eusocial stingless bee (Meliponini) with a permanently sterile worker caste.</title>
        <authorList>
            <person name="Freitas F.C.P."/>
            <person name="Lourenco A.P."/>
            <person name="Nunes F.M.F."/>
            <person name="Paschoal A.R."/>
            <person name="Abreu F.C.P."/>
            <person name="Barbin F.O."/>
            <person name="Bataglia L."/>
            <person name="Cardoso-Junior C.A.M."/>
            <person name="Cervoni M.S."/>
            <person name="Silva S.R."/>
            <person name="Dalarmi F."/>
            <person name="Del Lama M.A."/>
            <person name="Depintor T.S."/>
            <person name="Ferreira K.M."/>
            <person name="Goria P.S."/>
            <person name="Jaskot M.C."/>
            <person name="Lago D.C."/>
            <person name="Luna-Lucena D."/>
            <person name="Moda L.M."/>
            <person name="Nascimento L."/>
            <person name="Pedrino M."/>
            <person name="Rabico F.O."/>
            <person name="Sanches F.C."/>
            <person name="Santos D.E."/>
            <person name="Santos C.G."/>
            <person name="Vieira J."/>
            <person name="Lopes T.F."/>
            <person name="Barchuk A.R."/>
            <person name="Hartfelder K."/>
            <person name="Simoes Z.L.P."/>
            <person name="Bitondi M.M.G."/>
            <person name="Pinheiro D.G."/>
        </authorList>
    </citation>
    <scope>NUCLEOTIDE SEQUENCE</scope>
    <source>
        <strain evidence="4">USP_RPSP 00005682</strain>
        <tissue evidence="4">Whole individual</tissue>
    </source>
</reference>
<dbReference type="Pfam" id="PF05649">
    <property type="entry name" value="Peptidase_M13_N"/>
    <property type="match status" value="1"/>
</dbReference>
<proteinExistence type="inferred from homology"/>
<dbReference type="EMBL" id="WNWW01000184">
    <property type="protein sequence ID" value="KAF3429025.1"/>
    <property type="molecule type" value="Genomic_DNA"/>
</dbReference>
<evidence type="ECO:0000313" key="5">
    <source>
        <dbReference type="Proteomes" id="UP000655588"/>
    </source>
</evidence>
<name>A0A833VZJ3_9HYME</name>
<comment type="similarity">
    <text evidence="2">Belongs to the peptidase M13 family.</text>
</comment>
<dbReference type="SUPFAM" id="SSF55486">
    <property type="entry name" value="Metalloproteases ('zincins'), catalytic domain"/>
    <property type="match status" value="1"/>
</dbReference>
<dbReference type="Proteomes" id="UP000655588">
    <property type="component" value="Unassembled WGS sequence"/>
</dbReference>
<accession>A0A833VZJ3</accession>
<keyword evidence="5" id="KW-1185">Reference proteome</keyword>
<gene>
    <name evidence="4" type="ORF">E2986_13205</name>
</gene>
<feature type="domain" description="Peptidase M13 N-terminal" evidence="3">
    <location>
        <begin position="43"/>
        <end position="286"/>
    </location>
</feature>
<evidence type="ECO:0000256" key="1">
    <source>
        <dbReference type="ARBA" id="ARBA00004401"/>
    </source>
</evidence>
<dbReference type="GO" id="GO:0005886">
    <property type="term" value="C:plasma membrane"/>
    <property type="evidence" value="ECO:0007669"/>
    <property type="project" value="UniProtKB-SubCell"/>
</dbReference>
<comment type="subcellular location">
    <subcellularLocation>
        <location evidence="1">Cell membrane</location>
        <topology evidence="1">Single-pass type II membrane protein</topology>
    </subcellularLocation>
</comment>
<dbReference type="PANTHER" id="PTHR11733:SF167">
    <property type="entry name" value="FI17812P1-RELATED"/>
    <property type="match status" value="1"/>
</dbReference>
<evidence type="ECO:0000256" key="2">
    <source>
        <dbReference type="ARBA" id="ARBA00007357"/>
    </source>
</evidence>
<dbReference type="InterPro" id="IPR000718">
    <property type="entry name" value="Peptidase_M13"/>
</dbReference>
<comment type="caution">
    <text evidence="4">The sequence shown here is derived from an EMBL/GenBank/DDBJ whole genome shotgun (WGS) entry which is preliminary data.</text>
</comment>
<evidence type="ECO:0000259" key="3">
    <source>
        <dbReference type="Pfam" id="PF05649"/>
    </source>
</evidence>
<evidence type="ECO:0000313" key="4">
    <source>
        <dbReference type="EMBL" id="KAF3429025.1"/>
    </source>
</evidence>
<dbReference type="PANTHER" id="PTHR11733">
    <property type="entry name" value="ZINC METALLOPROTEASE FAMILY M13 NEPRILYSIN-RELATED"/>
    <property type="match status" value="1"/>
</dbReference>
<dbReference type="GO" id="GO:0004222">
    <property type="term" value="F:metalloendopeptidase activity"/>
    <property type="evidence" value="ECO:0007669"/>
    <property type="project" value="InterPro"/>
</dbReference>
<protein>
    <recommendedName>
        <fullName evidence="3">Peptidase M13 N-terminal domain-containing protein</fullName>
    </recommendedName>
</protein>
<organism evidence="4 5">
    <name type="scientific">Frieseomelitta varia</name>
    <dbReference type="NCBI Taxonomy" id="561572"/>
    <lineage>
        <taxon>Eukaryota</taxon>
        <taxon>Metazoa</taxon>
        <taxon>Ecdysozoa</taxon>
        <taxon>Arthropoda</taxon>
        <taxon>Hexapoda</taxon>
        <taxon>Insecta</taxon>
        <taxon>Pterygota</taxon>
        <taxon>Neoptera</taxon>
        <taxon>Endopterygota</taxon>
        <taxon>Hymenoptera</taxon>
        <taxon>Apocrita</taxon>
        <taxon>Aculeata</taxon>
        <taxon>Apoidea</taxon>
        <taxon>Anthophila</taxon>
        <taxon>Apidae</taxon>
        <taxon>Frieseomelitta</taxon>
    </lineage>
</organism>
<dbReference type="InterPro" id="IPR008753">
    <property type="entry name" value="Peptidase_M13_N"/>
</dbReference>
<dbReference type="InterPro" id="IPR024079">
    <property type="entry name" value="MetalloPept_cat_dom_sf"/>
</dbReference>
<sequence length="287" mass="32849">MILVDVGATIDSGSDAGFSECSTKECKEFARRILTNMNASADPCVDFYEYACGNWPRTESLPSGEIWQMRAASDSENKRRVEGKRSRHPRFVSFPSKITSEGFCRDVERGAAWRRDSSGQSCQTVGNVHVSRRFDDSQLFVESMNKRGVQPLLSILDEIGGWPIITGRNEWNESGQKWQNIDDYYAHLRGFHLLHDVRVATYGANAREKTVVLDVPSMPPYSWTLWEFFNPADNQTLGSIKDLNYWKYSMRIVSKIAESGGFHVTKDELEEDMKEIFNFEWKLSEVL</sequence>
<dbReference type="PROSITE" id="PS51885">
    <property type="entry name" value="NEPRILYSIN"/>
    <property type="match status" value="1"/>
</dbReference>
<dbReference type="Gene3D" id="1.10.1380.10">
    <property type="entry name" value="Neutral endopeptidase , domain2"/>
    <property type="match status" value="1"/>
</dbReference>
<dbReference type="AlphaFoldDB" id="A0A833VZJ3"/>
<dbReference type="InterPro" id="IPR042089">
    <property type="entry name" value="Peptidase_M13_dom_2"/>
</dbReference>
<dbReference type="Gene3D" id="3.40.390.10">
    <property type="entry name" value="Collagenase (Catalytic Domain)"/>
    <property type="match status" value="1"/>
</dbReference>
<dbReference type="GO" id="GO:0016485">
    <property type="term" value="P:protein processing"/>
    <property type="evidence" value="ECO:0007669"/>
    <property type="project" value="TreeGrafter"/>
</dbReference>